<accession>V5U0F3</accession>
<proteinExistence type="predicted"/>
<dbReference type="HOGENOM" id="CLU_2914758_0_0_6"/>
<dbReference type="EMBL" id="CP006731">
    <property type="protein sequence ID" value="AHB70858.1"/>
    <property type="molecule type" value="Genomic_DNA"/>
</dbReference>
<name>V5U0F3_9ENTR</name>
<evidence type="ECO:0000313" key="3">
    <source>
        <dbReference type="Proteomes" id="UP000018545"/>
    </source>
</evidence>
<feature type="compositionally biased region" description="Basic residues" evidence="1">
    <location>
        <begin position="10"/>
        <end position="23"/>
    </location>
</feature>
<evidence type="ECO:0000256" key="1">
    <source>
        <dbReference type="SAM" id="MobiDB-lite"/>
    </source>
</evidence>
<reference evidence="2 3" key="1">
    <citation type="journal article" date="2014" name="Genome Announc.">
        <title>Complete Genome Sequence of Cronobacter sakazakii Strain CMCC 45402.</title>
        <authorList>
            <person name="Zhao Z."/>
            <person name="Wang L."/>
            <person name="Wang B."/>
            <person name="Liang H."/>
            <person name="Ye Q."/>
            <person name="Zeng M."/>
        </authorList>
    </citation>
    <scope>NUCLEOTIDE SEQUENCE [LARGE SCALE GENOMIC DNA]</scope>
    <source>
        <strain evidence="3">45402</strain>
    </source>
</reference>
<organism evidence="2 3">
    <name type="scientific">Cronobacter malonaticus</name>
    <dbReference type="NCBI Taxonomy" id="413503"/>
    <lineage>
        <taxon>Bacteria</taxon>
        <taxon>Pseudomonadati</taxon>
        <taxon>Pseudomonadota</taxon>
        <taxon>Gammaproteobacteria</taxon>
        <taxon>Enterobacterales</taxon>
        <taxon>Enterobacteriaceae</taxon>
        <taxon>Cronobacter</taxon>
    </lineage>
</organism>
<sequence>MASACGISRAVRRKPNGGKRGYQKRAGGFSPARFLCPMFRMLLLRCEKTFRQDFPAGMAFS</sequence>
<gene>
    <name evidence="2" type="ORF">P262_03491</name>
</gene>
<dbReference type="KEGG" id="csi:P262_03491"/>
<protein>
    <submittedName>
        <fullName evidence="2">Uncharacterized protein</fullName>
    </submittedName>
</protein>
<dbReference type="Proteomes" id="UP000018545">
    <property type="component" value="Chromosome"/>
</dbReference>
<evidence type="ECO:0000313" key="2">
    <source>
        <dbReference type="EMBL" id="AHB70858.1"/>
    </source>
</evidence>
<dbReference type="PATRIC" id="fig|1401659.3.peg.2472"/>
<feature type="region of interest" description="Disordered" evidence="1">
    <location>
        <begin position="1"/>
        <end position="29"/>
    </location>
</feature>
<dbReference type="AlphaFoldDB" id="V5U0F3"/>